<dbReference type="AlphaFoldDB" id="A0A5S4GJN4"/>
<dbReference type="PANTHER" id="PTHR35526">
    <property type="entry name" value="ANTI-SIGMA-F FACTOR RSBW-RELATED"/>
    <property type="match status" value="1"/>
</dbReference>
<dbReference type="OrthoDB" id="3748385at2"/>
<dbReference type="CDD" id="cd16936">
    <property type="entry name" value="HATPase_RsbW-like"/>
    <property type="match status" value="1"/>
</dbReference>
<sequence>MGGEFELRCAINEDLALIRDLARIHAWHAGLRGRRLDDLVLAVNEVAANVLEHGGGAGRLVAVAEDGGLTVRISDVKGTLSPEHLAAARAGPSGARGLGLWLACRLCDEVELDHPGGGARLSLRVHGPVPSRPARAERESAAGPGG</sequence>
<keyword evidence="4" id="KW-0067">ATP-binding</keyword>
<comment type="caution">
    <text evidence="4">The sequence shown here is derived from an EMBL/GenBank/DDBJ whole genome shotgun (WGS) entry which is preliminary data.</text>
</comment>
<feature type="region of interest" description="Disordered" evidence="2">
    <location>
        <begin position="125"/>
        <end position="146"/>
    </location>
</feature>
<feature type="domain" description="Histidine kinase/HSP90-like ATPase" evidence="3">
    <location>
        <begin position="13"/>
        <end position="124"/>
    </location>
</feature>
<dbReference type="RefSeq" id="WP_138691444.1">
    <property type="nucleotide sequence ID" value="NZ_JBHSAZ010000089.1"/>
</dbReference>
<dbReference type="Gene3D" id="3.30.565.10">
    <property type="entry name" value="Histidine kinase-like ATPase, C-terminal domain"/>
    <property type="match status" value="1"/>
</dbReference>
<keyword evidence="5" id="KW-1185">Reference proteome</keyword>
<accession>A0A5S4GJN4</accession>
<dbReference type="GO" id="GO:0005524">
    <property type="term" value="F:ATP binding"/>
    <property type="evidence" value="ECO:0007669"/>
    <property type="project" value="UniProtKB-KW"/>
</dbReference>
<dbReference type="PANTHER" id="PTHR35526:SF3">
    <property type="entry name" value="ANTI-SIGMA-F FACTOR RSBW"/>
    <property type="match status" value="1"/>
</dbReference>
<evidence type="ECO:0000256" key="1">
    <source>
        <dbReference type="ARBA" id="ARBA00022527"/>
    </source>
</evidence>
<protein>
    <submittedName>
        <fullName evidence="4">ATP-binding protein</fullName>
    </submittedName>
</protein>
<dbReference type="InterPro" id="IPR036890">
    <property type="entry name" value="HATPase_C_sf"/>
</dbReference>
<evidence type="ECO:0000259" key="3">
    <source>
        <dbReference type="Pfam" id="PF13581"/>
    </source>
</evidence>
<proteinExistence type="predicted"/>
<keyword evidence="1" id="KW-0723">Serine/threonine-protein kinase</keyword>
<dbReference type="EMBL" id="VCKX01000061">
    <property type="protein sequence ID" value="TMR33079.1"/>
    <property type="molecule type" value="Genomic_DNA"/>
</dbReference>
<dbReference type="InterPro" id="IPR050267">
    <property type="entry name" value="Anti-sigma-factor_SerPK"/>
</dbReference>
<dbReference type="GO" id="GO:0004674">
    <property type="term" value="F:protein serine/threonine kinase activity"/>
    <property type="evidence" value="ECO:0007669"/>
    <property type="project" value="UniProtKB-KW"/>
</dbReference>
<organism evidence="4 5">
    <name type="scientific">Nonomuraea zeae</name>
    <dbReference type="NCBI Taxonomy" id="1642303"/>
    <lineage>
        <taxon>Bacteria</taxon>
        <taxon>Bacillati</taxon>
        <taxon>Actinomycetota</taxon>
        <taxon>Actinomycetes</taxon>
        <taxon>Streptosporangiales</taxon>
        <taxon>Streptosporangiaceae</taxon>
        <taxon>Nonomuraea</taxon>
    </lineage>
</organism>
<reference evidence="4 5" key="1">
    <citation type="submission" date="2019-05" db="EMBL/GenBank/DDBJ databases">
        <title>Draft genome sequence of Nonomuraea zeae DSM 100528.</title>
        <authorList>
            <person name="Saricaoglu S."/>
            <person name="Isik K."/>
        </authorList>
    </citation>
    <scope>NUCLEOTIDE SEQUENCE [LARGE SCALE GENOMIC DNA]</scope>
    <source>
        <strain evidence="4 5">DSM 100528</strain>
    </source>
</reference>
<evidence type="ECO:0000313" key="4">
    <source>
        <dbReference type="EMBL" id="TMR33079.1"/>
    </source>
</evidence>
<gene>
    <name evidence="4" type="ORF">ETD85_20955</name>
</gene>
<dbReference type="InterPro" id="IPR003594">
    <property type="entry name" value="HATPase_dom"/>
</dbReference>
<evidence type="ECO:0000256" key="2">
    <source>
        <dbReference type="SAM" id="MobiDB-lite"/>
    </source>
</evidence>
<dbReference type="SUPFAM" id="SSF55874">
    <property type="entry name" value="ATPase domain of HSP90 chaperone/DNA topoisomerase II/histidine kinase"/>
    <property type="match status" value="1"/>
</dbReference>
<evidence type="ECO:0000313" key="5">
    <source>
        <dbReference type="Proteomes" id="UP000306628"/>
    </source>
</evidence>
<dbReference type="Proteomes" id="UP000306628">
    <property type="component" value="Unassembled WGS sequence"/>
</dbReference>
<keyword evidence="4" id="KW-0547">Nucleotide-binding</keyword>
<dbReference type="Pfam" id="PF13581">
    <property type="entry name" value="HATPase_c_2"/>
    <property type="match status" value="1"/>
</dbReference>
<keyword evidence="1" id="KW-0418">Kinase</keyword>
<keyword evidence="1" id="KW-0808">Transferase</keyword>
<name>A0A5S4GJN4_9ACTN</name>